<dbReference type="CDD" id="cd18117">
    <property type="entry name" value="ATP-synt_flagellum-secretory_path_III_N"/>
    <property type="match status" value="1"/>
</dbReference>
<dbReference type="Pfam" id="PF18269">
    <property type="entry name" value="T3SS_ATPase_C"/>
    <property type="match status" value="1"/>
</dbReference>
<evidence type="ECO:0000256" key="2">
    <source>
        <dbReference type="ARBA" id="ARBA00022448"/>
    </source>
</evidence>
<accession>A0A8J7VZG7</accession>
<dbReference type="InterPro" id="IPR050053">
    <property type="entry name" value="ATPase_alpha/beta_chains"/>
</dbReference>
<evidence type="ECO:0000313" key="12">
    <source>
        <dbReference type="Proteomes" id="UP000675664"/>
    </source>
</evidence>
<dbReference type="InterPro" id="IPR040627">
    <property type="entry name" value="T3SS_ATPase_C"/>
</dbReference>
<evidence type="ECO:0000256" key="5">
    <source>
        <dbReference type="ARBA" id="ARBA00022840"/>
    </source>
</evidence>
<keyword evidence="8" id="KW-0406">Ion transport</keyword>
<dbReference type="Pfam" id="PF00006">
    <property type="entry name" value="ATP-synt_ab"/>
    <property type="match status" value="1"/>
</dbReference>
<evidence type="ECO:0000256" key="4">
    <source>
        <dbReference type="ARBA" id="ARBA00022741"/>
    </source>
</evidence>
<dbReference type="PROSITE" id="PS00152">
    <property type="entry name" value="ATPASE_ALPHA_BETA"/>
    <property type="match status" value="1"/>
</dbReference>
<gene>
    <name evidence="11" type="primary">fliI</name>
    <name evidence="11" type="ORF">KCX82_06590</name>
</gene>
<keyword evidence="7" id="KW-1278">Translocase</keyword>
<keyword evidence="6" id="KW-0653">Protein transport</keyword>
<dbReference type="AlphaFoldDB" id="A0A8J7VZG7"/>
<dbReference type="GO" id="GO:0008564">
    <property type="term" value="F:protein-exporting ATPase activity"/>
    <property type="evidence" value="ECO:0007669"/>
    <property type="project" value="UniProtKB-EC"/>
</dbReference>
<reference evidence="11" key="1">
    <citation type="submission" date="2021-04" db="EMBL/GenBank/DDBJ databases">
        <title>Sinoanaerobacter chloroacetimidivorans sp. nov., an obligate anaerobic bacterium isolated from anaerobic sludge.</title>
        <authorList>
            <person name="Bao Y."/>
        </authorList>
    </citation>
    <scope>NUCLEOTIDE SEQUENCE</scope>
    <source>
        <strain evidence="11">BAD-6</strain>
    </source>
</reference>
<evidence type="ECO:0000259" key="10">
    <source>
        <dbReference type="SMART" id="SM00382"/>
    </source>
</evidence>
<comment type="caution">
    <text evidence="11">The sequence shown here is derived from an EMBL/GenBank/DDBJ whole genome shotgun (WGS) entry which is preliminary data.</text>
</comment>
<dbReference type="Gene3D" id="3.40.50.12240">
    <property type="match status" value="1"/>
</dbReference>
<dbReference type="GO" id="GO:0005737">
    <property type="term" value="C:cytoplasm"/>
    <property type="evidence" value="ECO:0007669"/>
    <property type="project" value="UniProtKB-SubCell"/>
</dbReference>
<dbReference type="RefSeq" id="WP_227017821.1">
    <property type="nucleotide sequence ID" value="NZ_JAGSND010000003.1"/>
</dbReference>
<reference evidence="11" key="2">
    <citation type="submission" date="2021-04" db="EMBL/GenBank/DDBJ databases">
        <authorList>
            <person name="Liu J."/>
        </authorList>
    </citation>
    <scope>NUCLEOTIDE SEQUENCE</scope>
    <source>
        <strain evidence="11">BAD-6</strain>
    </source>
</reference>
<dbReference type="InterPro" id="IPR004100">
    <property type="entry name" value="ATPase_F1/V1/A1_a/bsu_N"/>
</dbReference>
<evidence type="ECO:0000256" key="9">
    <source>
        <dbReference type="ARBA" id="ARBA00034006"/>
    </source>
</evidence>
<dbReference type="NCBIfam" id="TIGR01026">
    <property type="entry name" value="fliI_yscN"/>
    <property type="match status" value="1"/>
</dbReference>
<dbReference type="InterPro" id="IPR005714">
    <property type="entry name" value="ATPase_T3SS_FliI/YscN"/>
</dbReference>
<dbReference type="Proteomes" id="UP000675664">
    <property type="component" value="Unassembled WGS sequence"/>
</dbReference>
<dbReference type="GO" id="GO:0030257">
    <property type="term" value="C:type III protein secretion system complex"/>
    <property type="evidence" value="ECO:0007669"/>
    <property type="project" value="InterPro"/>
</dbReference>
<dbReference type="InterPro" id="IPR027417">
    <property type="entry name" value="P-loop_NTPase"/>
</dbReference>
<organism evidence="11 12">
    <name type="scientific">Sinanaerobacter chloroacetimidivorans</name>
    <dbReference type="NCBI Taxonomy" id="2818044"/>
    <lineage>
        <taxon>Bacteria</taxon>
        <taxon>Bacillati</taxon>
        <taxon>Bacillota</taxon>
        <taxon>Clostridia</taxon>
        <taxon>Peptostreptococcales</taxon>
        <taxon>Anaerovoracaceae</taxon>
        <taxon>Sinanaerobacter</taxon>
    </lineage>
</organism>
<dbReference type="EMBL" id="JAGSND010000003">
    <property type="protein sequence ID" value="MBR0597531.1"/>
    <property type="molecule type" value="Genomic_DNA"/>
</dbReference>
<evidence type="ECO:0000256" key="1">
    <source>
        <dbReference type="ARBA" id="ARBA00004496"/>
    </source>
</evidence>
<dbReference type="Pfam" id="PF02874">
    <property type="entry name" value="ATP-synt_ab_N"/>
    <property type="match status" value="1"/>
</dbReference>
<dbReference type="InterPro" id="IPR000194">
    <property type="entry name" value="ATPase_F1/V1/A1_a/bsu_nucl-bd"/>
</dbReference>
<keyword evidence="3" id="KW-0963">Cytoplasm</keyword>
<evidence type="ECO:0000256" key="7">
    <source>
        <dbReference type="ARBA" id="ARBA00022967"/>
    </source>
</evidence>
<keyword evidence="4" id="KW-0547">Nucleotide-binding</keyword>
<feature type="domain" description="AAA+ ATPase" evidence="10">
    <location>
        <begin position="156"/>
        <end position="338"/>
    </location>
</feature>
<dbReference type="CDD" id="cd01136">
    <property type="entry name" value="ATPase_flagellum-secretory_path_III"/>
    <property type="match status" value="1"/>
</dbReference>
<dbReference type="GO" id="GO:0030254">
    <property type="term" value="P:protein secretion by the type III secretion system"/>
    <property type="evidence" value="ECO:0007669"/>
    <property type="project" value="InterPro"/>
</dbReference>
<evidence type="ECO:0000313" key="11">
    <source>
        <dbReference type="EMBL" id="MBR0597531.1"/>
    </source>
</evidence>
<name>A0A8J7VZG7_9FIRM</name>
<dbReference type="InterPro" id="IPR022425">
    <property type="entry name" value="FliI_clade2"/>
</dbReference>
<keyword evidence="11" id="KW-0969">Cilium</keyword>
<dbReference type="GO" id="GO:0046933">
    <property type="term" value="F:proton-transporting ATP synthase activity, rotational mechanism"/>
    <property type="evidence" value="ECO:0007669"/>
    <property type="project" value="TreeGrafter"/>
</dbReference>
<dbReference type="GO" id="GO:0016887">
    <property type="term" value="F:ATP hydrolysis activity"/>
    <property type="evidence" value="ECO:0007669"/>
    <property type="project" value="InterPro"/>
</dbReference>
<protein>
    <submittedName>
        <fullName evidence="11">Flagellar protein export ATPase FliI</fullName>
    </submittedName>
</protein>
<dbReference type="InterPro" id="IPR003593">
    <property type="entry name" value="AAA+_ATPase"/>
</dbReference>
<dbReference type="InterPro" id="IPR020003">
    <property type="entry name" value="ATPase_a/bsu_AS"/>
</dbReference>
<comment type="catalytic activity">
    <reaction evidence="9">
        <text>ATP + H2O + cellular proteinSide 1 = ADP + phosphate + cellular proteinSide 2.</text>
        <dbReference type="EC" id="7.4.2.8"/>
    </reaction>
</comment>
<proteinExistence type="predicted"/>
<evidence type="ECO:0000256" key="6">
    <source>
        <dbReference type="ARBA" id="ARBA00022927"/>
    </source>
</evidence>
<comment type="subcellular location">
    <subcellularLocation>
        <location evidence="1">Cytoplasm</location>
    </subcellularLocation>
</comment>
<sequence>MNLKKYNKTIRNTDSFRYFGKIDKVIGMMIESTGPECKVGDLCRIYNRGLEKSISAEVVGFRGNKVLLMPYEEPEGISPGNLVESTNSSLKIGVSESLIGRVINAVGEPMDDMGPVLCNTQYEVQSTSANPLSRPRIQEILEFGVKAIDGLLTIGKGQRMGIFAGSGVGKSTLMGMIARNVKADVNVIALVGERGREVREFLERDLGEEGLARSVLVVATSDQPPMQRMKCAMVATTIAEYFKDQGKDVLLMMDSLTRFAMAQREIGLATGEPPVARGYTPSIYSMMPKLLERTGNFECGSITGIYTVLVEGDDVNEPISDTVRGIIDGHIVLSRKIAMRNHYPAIDVLGSVSRLMNDIADKDQIDAAGTMRNLMSIYDANYDLVNIGAYKSGSNKALDQALLKIDGIHEFLQQKVDEKVDYPQSVELMKVAIQ</sequence>
<dbReference type="SUPFAM" id="SSF52540">
    <property type="entry name" value="P-loop containing nucleoside triphosphate hydrolases"/>
    <property type="match status" value="1"/>
</dbReference>
<dbReference type="SMART" id="SM00382">
    <property type="entry name" value="AAA"/>
    <property type="match status" value="1"/>
</dbReference>
<keyword evidence="5" id="KW-0067">ATP-binding</keyword>
<dbReference type="GO" id="GO:0005524">
    <property type="term" value="F:ATP binding"/>
    <property type="evidence" value="ECO:0007669"/>
    <property type="project" value="UniProtKB-KW"/>
</dbReference>
<dbReference type="PANTHER" id="PTHR15184:SF9">
    <property type="entry name" value="SPI-1 TYPE 3 SECRETION SYSTEM ATPASE"/>
    <property type="match status" value="1"/>
</dbReference>
<evidence type="ECO:0000256" key="3">
    <source>
        <dbReference type="ARBA" id="ARBA00022490"/>
    </source>
</evidence>
<keyword evidence="12" id="KW-1185">Reference proteome</keyword>
<keyword evidence="11" id="KW-0966">Cell projection</keyword>
<keyword evidence="11" id="KW-0282">Flagellum</keyword>
<keyword evidence="2" id="KW-0813">Transport</keyword>
<dbReference type="GO" id="GO:0071973">
    <property type="term" value="P:bacterial-type flagellum-dependent cell motility"/>
    <property type="evidence" value="ECO:0007669"/>
    <property type="project" value="InterPro"/>
</dbReference>
<dbReference type="PANTHER" id="PTHR15184">
    <property type="entry name" value="ATP SYNTHASE"/>
    <property type="match status" value="1"/>
</dbReference>
<dbReference type="FunFam" id="3.40.50.12240:FF:000002">
    <property type="entry name" value="Flagellum-specific ATP synthase FliI"/>
    <property type="match status" value="1"/>
</dbReference>
<dbReference type="GO" id="GO:0044780">
    <property type="term" value="P:bacterial-type flagellum assembly"/>
    <property type="evidence" value="ECO:0007669"/>
    <property type="project" value="InterPro"/>
</dbReference>
<dbReference type="NCBIfam" id="TIGR03497">
    <property type="entry name" value="FliI_clade2"/>
    <property type="match status" value="1"/>
</dbReference>
<evidence type="ECO:0000256" key="8">
    <source>
        <dbReference type="ARBA" id="ARBA00023065"/>
    </source>
</evidence>